<sequence>MRFFITGERNAGKSYLVERVKALAKFTGFETRFDENLVELHINFFGGNSFLIGCRDNGRLRIVEEGFVSATRLLGTMEIPSDHILIMDEIGFLEEDSPEFQQAVVSALRRARHCLCVLRKGNFSFIGHLKASMGIGSIEITPENREEVYSRIAREIEKERAYLPSPGGDEGI</sequence>
<dbReference type="Pfam" id="PF03266">
    <property type="entry name" value="NTPase_1"/>
    <property type="match status" value="1"/>
</dbReference>
<keyword evidence="3" id="KW-0808">Transferase</keyword>
<keyword evidence="3" id="KW-0418">Kinase</keyword>
<organism evidence="3 5">
    <name type="scientific">Mesotoga infera</name>
    <dbReference type="NCBI Taxonomy" id="1236046"/>
    <lineage>
        <taxon>Bacteria</taxon>
        <taxon>Thermotogati</taxon>
        <taxon>Thermotogota</taxon>
        <taxon>Thermotogae</taxon>
        <taxon>Kosmotogales</taxon>
        <taxon>Kosmotogaceae</taxon>
        <taxon>Mesotoga</taxon>
    </lineage>
</organism>
<gene>
    <name evidence="1" type="ORF">DIT26_01275</name>
    <name evidence="2" type="ORF">XD86_0156</name>
    <name evidence="3" type="ORF">XE02_0252</name>
</gene>
<protein>
    <submittedName>
        <fullName evidence="1 3">Nucleotide kinase</fullName>
    </submittedName>
</protein>
<dbReference type="GO" id="GO:0017111">
    <property type="term" value="F:ribonucleoside triphosphate phosphatase activity"/>
    <property type="evidence" value="ECO:0007669"/>
    <property type="project" value="InterPro"/>
</dbReference>
<proteinExistence type="predicted"/>
<dbReference type="EMBL" id="LGGH01000011">
    <property type="protein sequence ID" value="KUK68474.1"/>
    <property type="molecule type" value="Genomic_DNA"/>
</dbReference>
<accession>A0A101I9K0</accession>
<evidence type="ECO:0000313" key="5">
    <source>
        <dbReference type="Proteomes" id="UP000055014"/>
    </source>
</evidence>
<name>A0A101I9K0_9BACT</name>
<evidence type="ECO:0000313" key="3">
    <source>
        <dbReference type="EMBL" id="KUK91034.1"/>
    </source>
</evidence>
<dbReference type="AlphaFoldDB" id="A0A101I9K0"/>
<evidence type="ECO:0000313" key="2">
    <source>
        <dbReference type="EMBL" id="KUK68474.1"/>
    </source>
</evidence>
<evidence type="ECO:0000313" key="6">
    <source>
        <dbReference type="Proteomes" id="UP000264215"/>
    </source>
</evidence>
<dbReference type="InterPro" id="IPR004948">
    <property type="entry name" value="Nuc-triphosphatase_THEP1"/>
</dbReference>
<dbReference type="GO" id="GO:0016301">
    <property type="term" value="F:kinase activity"/>
    <property type="evidence" value="ECO:0007669"/>
    <property type="project" value="UniProtKB-KW"/>
</dbReference>
<dbReference type="Proteomes" id="UP000055014">
    <property type="component" value="Unassembled WGS sequence"/>
</dbReference>
<dbReference type="EMBL" id="DQBS01000034">
    <property type="protein sequence ID" value="HCO69210.1"/>
    <property type="molecule type" value="Genomic_DNA"/>
</dbReference>
<dbReference type="SUPFAM" id="SSF52540">
    <property type="entry name" value="P-loop containing nucleoside triphosphate hydrolases"/>
    <property type="match status" value="1"/>
</dbReference>
<reference evidence="4 5" key="2">
    <citation type="journal article" date="2015" name="MBio">
        <title>Genome-Resolved Metagenomic Analysis Reveals Roles for Candidate Phyla and Other Microbial Community Members in Biogeochemical Transformations in Oil Reservoirs.</title>
        <authorList>
            <person name="Hu P."/>
            <person name="Tom L."/>
            <person name="Singh A."/>
            <person name="Thomas B.C."/>
            <person name="Baker B.J."/>
            <person name="Piceno Y.M."/>
            <person name="Andersen G.L."/>
            <person name="Banfield J.F."/>
        </authorList>
    </citation>
    <scope>NUCLEOTIDE SEQUENCE [LARGE SCALE GENOMIC DNA]</scope>
</reference>
<reference evidence="1 6" key="3">
    <citation type="journal article" date="2018" name="Nat. Biotechnol.">
        <title>A standardized bacterial taxonomy based on genome phylogeny substantially revises the tree of life.</title>
        <authorList>
            <person name="Parks D.H."/>
            <person name="Chuvochina M."/>
            <person name="Waite D.W."/>
            <person name="Rinke C."/>
            <person name="Skarshewski A."/>
            <person name="Chaumeil P.A."/>
            <person name="Hugenholtz P."/>
        </authorList>
    </citation>
    <scope>NUCLEOTIDE SEQUENCE [LARGE SCALE GENOMIC DNA]</scope>
    <source>
        <strain evidence="1">UBA9905</strain>
    </source>
</reference>
<reference evidence="3" key="1">
    <citation type="journal article" date="2015" name="MBio">
        <title>Genome-resolved metagenomic analysis reveals roles for candidate phyla and other microbial community members in biogeochemical transformations in oil reservoirs.</title>
        <authorList>
            <person name="Hu P."/>
            <person name="Tom L."/>
            <person name="Singh A."/>
            <person name="Thomas B.C."/>
            <person name="Baker B.J."/>
            <person name="Piceno Y.M."/>
            <person name="Andersen G.L."/>
            <person name="Banfield J.F."/>
        </authorList>
    </citation>
    <scope>NUCLEOTIDE SEQUENCE [LARGE SCALE GENOMIC DNA]</scope>
    <source>
        <strain evidence="2">46_47</strain>
        <strain evidence="3">46_70</strain>
    </source>
</reference>
<dbReference type="EMBL" id="LGGW01000011">
    <property type="protein sequence ID" value="KUK91034.1"/>
    <property type="molecule type" value="Genomic_DNA"/>
</dbReference>
<dbReference type="InterPro" id="IPR027417">
    <property type="entry name" value="P-loop_NTPase"/>
</dbReference>
<evidence type="ECO:0000313" key="1">
    <source>
        <dbReference type="EMBL" id="HCO69210.1"/>
    </source>
</evidence>
<comment type="caution">
    <text evidence="3">The sequence shown here is derived from an EMBL/GenBank/DDBJ whole genome shotgun (WGS) entry which is preliminary data.</text>
</comment>
<dbReference type="Proteomes" id="UP000264215">
    <property type="component" value="Unassembled WGS sequence"/>
</dbReference>
<dbReference type="Gene3D" id="3.40.50.300">
    <property type="entry name" value="P-loop containing nucleotide triphosphate hydrolases"/>
    <property type="match status" value="1"/>
</dbReference>
<dbReference type="Proteomes" id="UP000054260">
    <property type="component" value="Unassembled WGS sequence"/>
</dbReference>
<evidence type="ECO:0000313" key="4">
    <source>
        <dbReference type="Proteomes" id="UP000054260"/>
    </source>
</evidence>